<dbReference type="PANTHER" id="PTHR15341">
    <property type="entry name" value="SUN-COR STEROID HORMONE RECEPTOR CO-REPRESSOR"/>
    <property type="match status" value="1"/>
</dbReference>
<dbReference type="GO" id="GO:0000178">
    <property type="term" value="C:exosome (RNase complex)"/>
    <property type="evidence" value="ECO:0007669"/>
    <property type="project" value="TreeGrafter"/>
</dbReference>
<evidence type="ECO:0000256" key="3">
    <source>
        <dbReference type="ARBA" id="ARBA00022552"/>
    </source>
</evidence>
<keyword evidence="3 6" id="KW-0698">rRNA processing</keyword>
<dbReference type="AlphaFoldDB" id="A0A0D7BSX5"/>
<comment type="subcellular location">
    <subcellularLocation>
        <location evidence="1 6">Nucleus</location>
    </subcellularLocation>
</comment>
<feature type="compositionally biased region" description="Basic and acidic residues" evidence="8">
    <location>
        <begin position="219"/>
        <end position="233"/>
    </location>
</feature>
<name>A0A0D7BSX5_9AGAR</name>
<feature type="region of interest" description="Disordered" evidence="8">
    <location>
        <begin position="156"/>
        <end position="260"/>
    </location>
</feature>
<dbReference type="GO" id="GO:0010468">
    <property type="term" value="P:regulation of gene expression"/>
    <property type="evidence" value="ECO:0007669"/>
    <property type="project" value="TreeGrafter"/>
</dbReference>
<dbReference type="PANTHER" id="PTHR15341:SF3">
    <property type="entry name" value="NUCLEAR NUCLEIC ACID-BINDING PROTEIN C1D"/>
    <property type="match status" value="1"/>
</dbReference>
<dbReference type="EMBL" id="KN880435">
    <property type="protein sequence ID" value="KIY73517.1"/>
    <property type="molecule type" value="Genomic_DNA"/>
</dbReference>
<evidence type="ECO:0000256" key="5">
    <source>
        <dbReference type="ARBA" id="ARBA00023242"/>
    </source>
</evidence>
<protein>
    <recommendedName>
        <fullName evidence="6">Exosome complex protein</fullName>
    </recommendedName>
</protein>
<comment type="similarity">
    <text evidence="2 6">Belongs to the C1D family.</text>
</comment>
<dbReference type="GO" id="GO:0003677">
    <property type="term" value="F:DNA binding"/>
    <property type="evidence" value="ECO:0007669"/>
    <property type="project" value="TreeGrafter"/>
</dbReference>
<dbReference type="Pfam" id="PF04000">
    <property type="entry name" value="Sas10_Utp3"/>
    <property type="match status" value="1"/>
</dbReference>
<evidence type="ECO:0000256" key="2">
    <source>
        <dbReference type="ARBA" id="ARBA00009154"/>
    </source>
</evidence>
<keyword evidence="10" id="KW-1185">Reference proteome</keyword>
<keyword evidence="4 6" id="KW-0694">RNA-binding</keyword>
<feature type="compositionally biased region" description="Basic residues" evidence="8">
    <location>
        <begin position="251"/>
        <end position="260"/>
    </location>
</feature>
<dbReference type="InterPro" id="IPR007146">
    <property type="entry name" value="Sas10/Utp3/C1D"/>
</dbReference>
<dbReference type="GO" id="GO:0000460">
    <property type="term" value="P:maturation of 5.8S rRNA"/>
    <property type="evidence" value="ECO:0007669"/>
    <property type="project" value="TreeGrafter"/>
</dbReference>
<accession>A0A0D7BSX5</accession>
<reference evidence="9 10" key="1">
    <citation type="journal article" date="2015" name="Fungal Genet. Biol.">
        <title>Evolution of novel wood decay mechanisms in Agaricales revealed by the genome sequences of Fistulina hepatica and Cylindrobasidium torrendii.</title>
        <authorList>
            <person name="Floudas D."/>
            <person name="Held B.W."/>
            <person name="Riley R."/>
            <person name="Nagy L.G."/>
            <person name="Koehler G."/>
            <person name="Ransdell A.S."/>
            <person name="Younus H."/>
            <person name="Chow J."/>
            <person name="Chiniquy J."/>
            <person name="Lipzen A."/>
            <person name="Tritt A."/>
            <person name="Sun H."/>
            <person name="Haridas S."/>
            <person name="LaButti K."/>
            <person name="Ohm R.A."/>
            <person name="Kues U."/>
            <person name="Blanchette R.A."/>
            <person name="Grigoriev I.V."/>
            <person name="Minto R.E."/>
            <person name="Hibbett D.S."/>
        </authorList>
    </citation>
    <scope>NUCLEOTIDE SEQUENCE [LARGE SCALE GENOMIC DNA]</scope>
    <source>
        <strain evidence="9 10">FP15055 ss-10</strain>
    </source>
</reference>
<evidence type="ECO:0000313" key="9">
    <source>
        <dbReference type="EMBL" id="KIY73517.1"/>
    </source>
</evidence>
<dbReference type="STRING" id="1314674.A0A0D7BSX5"/>
<evidence type="ECO:0000256" key="8">
    <source>
        <dbReference type="SAM" id="MobiDB-lite"/>
    </source>
</evidence>
<dbReference type="OrthoDB" id="1421013at2759"/>
<evidence type="ECO:0000313" key="10">
    <source>
        <dbReference type="Proteomes" id="UP000054007"/>
    </source>
</evidence>
<gene>
    <name evidence="9" type="ORF">CYLTODRAFT_416893</name>
</gene>
<dbReference type="Proteomes" id="UP000054007">
    <property type="component" value="Unassembled WGS sequence"/>
</dbReference>
<dbReference type="GO" id="GO:0003723">
    <property type="term" value="F:RNA binding"/>
    <property type="evidence" value="ECO:0007669"/>
    <property type="project" value="UniProtKB-UniRule"/>
</dbReference>
<organism evidence="9 10">
    <name type="scientific">Cylindrobasidium torrendii FP15055 ss-10</name>
    <dbReference type="NCBI Taxonomy" id="1314674"/>
    <lineage>
        <taxon>Eukaryota</taxon>
        <taxon>Fungi</taxon>
        <taxon>Dikarya</taxon>
        <taxon>Basidiomycota</taxon>
        <taxon>Agaricomycotina</taxon>
        <taxon>Agaricomycetes</taxon>
        <taxon>Agaricomycetidae</taxon>
        <taxon>Agaricales</taxon>
        <taxon>Marasmiineae</taxon>
        <taxon>Physalacriaceae</taxon>
        <taxon>Cylindrobasidium</taxon>
    </lineage>
</organism>
<evidence type="ECO:0000256" key="4">
    <source>
        <dbReference type="ARBA" id="ARBA00022884"/>
    </source>
</evidence>
<dbReference type="GO" id="GO:0005730">
    <property type="term" value="C:nucleolus"/>
    <property type="evidence" value="ECO:0007669"/>
    <property type="project" value="TreeGrafter"/>
</dbReference>
<evidence type="ECO:0000256" key="1">
    <source>
        <dbReference type="ARBA" id="ARBA00004123"/>
    </source>
</evidence>
<comment type="function">
    <text evidence="6">Required for exosome-dependent processing of pre-rRNA and small nucleolar RNA (snRNA) precursors. Involved in processing of 35S pre-rRNA at the A0, A1 and A2 sites.</text>
</comment>
<feature type="coiled-coil region" evidence="7">
    <location>
        <begin position="4"/>
        <end position="31"/>
    </location>
</feature>
<feature type="compositionally biased region" description="Basic and acidic residues" evidence="8">
    <location>
        <begin position="182"/>
        <end position="196"/>
    </location>
</feature>
<evidence type="ECO:0000256" key="6">
    <source>
        <dbReference type="RuleBase" id="RU368003"/>
    </source>
</evidence>
<feature type="compositionally biased region" description="Acidic residues" evidence="8">
    <location>
        <begin position="163"/>
        <end position="175"/>
    </location>
</feature>
<dbReference type="InterPro" id="IPR011082">
    <property type="entry name" value="Exosome-assoc_fac/DNA_repair"/>
</dbReference>
<sequence length="260" mass="28464">MADTSKAKAKLANLSKSLSELEDNLEPLLAQTLPEALLPLDALQQAKLQTTLSYVIHDLVFIYLKSRGIDPRTHPVFGELERVKEYFGKIDKAEASNKQRTVTVDKGAAERFITSAITQAVESKRQAPVVPESSTFVQPVVTEKMLEREAYLKEVRDTGDAERTEDDLDFVDEESGSSKPSSSDRKGKGKVKDGKEGQVLAGRKRRRTAADYMDAPPPSDERVSKAQTDSETKPKKKKVKTKGDGTSKGKTGGKGKRGAA</sequence>
<proteinExistence type="inferred from homology"/>
<keyword evidence="7" id="KW-0175">Coiled coil</keyword>
<evidence type="ECO:0000256" key="7">
    <source>
        <dbReference type="SAM" id="Coils"/>
    </source>
</evidence>
<keyword evidence="5 6" id="KW-0539">Nucleus</keyword>